<keyword evidence="1" id="KW-1133">Transmembrane helix</keyword>
<dbReference type="RefSeq" id="WP_130435099.1">
    <property type="nucleotide sequence ID" value="NZ_SGXF01000003.1"/>
</dbReference>
<accession>A0A4Q7PIS0</accession>
<feature type="transmembrane region" description="Helical" evidence="1">
    <location>
        <begin position="119"/>
        <end position="137"/>
    </location>
</feature>
<evidence type="ECO:0000256" key="1">
    <source>
        <dbReference type="SAM" id="Phobius"/>
    </source>
</evidence>
<dbReference type="Pfam" id="PF22564">
    <property type="entry name" value="HAAS"/>
    <property type="match status" value="1"/>
</dbReference>
<dbReference type="EMBL" id="SGXF01000003">
    <property type="protein sequence ID" value="RZT00487.1"/>
    <property type="molecule type" value="Genomic_DNA"/>
</dbReference>
<dbReference type="AlphaFoldDB" id="A0A4Q7PIS0"/>
<feature type="transmembrane region" description="Helical" evidence="1">
    <location>
        <begin position="77"/>
        <end position="99"/>
    </location>
</feature>
<feature type="transmembrane region" description="Helical" evidence="1">
    <location>
        <begin position="228"/>
        <end position="245"/>
    </location>
</feature>
<dbReference type="Proteomes" id="UP000292927">
    <property type="component" value="Unassembled WGS sequence"/>
</dbReference>
<comment type="caution">
    <text evidence="2">The sequence shown here is derived from an EMBL/GenBank/DDBJ whole genome shotgun (WGS) entry which is preliminary data.</text>
</comment>
<protein>
    <submittedName>
        <fullName evidence="2">Uncharacterized protein</fullName>
    </submittedName>
</protein>
<proteinExistence type="predicted"/>
<feature type="transmembrane region" description="Helical" evidence="1">
    <location>
        <begin position="265"/>
        <end position="285"/>
    </location>
</feature>
<dbReference type="OrthoDB" id="116789at2"/>
<keyword evidence="1" id="KW-0472">Membrane</keyword>
<sequence>MDDKDRELMRRYIYEVVRRLPRDQRGDVGLELEELIGDMADTETMEQVLTKLGDPAEFAQKYRDDSRHLIGSEYYDNYLWVLKIVLACAAASILLTSVVKGFLEGNHIFGIFADTLANLLISGTGAFGCVTLVFAVMERKKIILDFKNEKEWKVDHLRQTEAPEKTWTPKVLPPVPDKKAVISRGESLVSVIFIVLFASLLIFAPQYFGAVFKEGDGIKTIPLLNLSSWNVILPLLLLGLFAGFADEMLRLVTGCYCRTVMVSNIITNALQIFLAAIALKVFPFWNPNFISDLTEHLEKAPASKGDILLYWNTDIMTNILLAVICGIALLETGVTIYKTLRYGIKR</sequence>
<evidence type="ECO:0000313" key="3">
    <source>
        <dbReference type="Proteomes" id="UP000292927"/>
    </source>
</evidence>
<feature type="transmembrane region" description="Helical" evidence="1">
    <location>
        <begin position="315"/>
        <end position="337"/>
    </location>
</feature>
<feature type="transmembrane region" description="Helical" evidence="1">
    <location>
        <begin position="188"/>
        <end position="208"/>
    </location>
</feature>
<organism evidence="2 3">
    <name type="scientific">Cuneatibacter caecimuris</name>
    <dbReference type="NCBI Taxonomy" id="1796618"/>
    <lineage>
        <taxon>Bacteria</taxon>
        <taxon>Bacillati</taxon>
        <taxon>Bacillota</taxon>
        <taxon>Clostridia</taxon>
        <taxon>Lachnospirales</taxon>
        <taxon>Lachnospiraceae</taxon>
        <taxon>Cuneatibacter</taxon>
    </lineage>
</organism>
<keyword evidence="3" id="KW-1185">Reference proteome</keyword>
<evidence type="ECO:0000313" key="2">
    <source>
        <dbReference type="EMBL" id="RZT00487.1"/>
    </source>
</evidence>
<reference evidence="2 3" key="1">
    <citation type="submission" date="2019-02" db="EMBL/GenBank/DDBJ databases">
        <title>Genomic Encyclopedia of Type Strains, Phase IV (KMG-IV): sequencing the most valuable type-strain genomes for metagenomic binning, comparative biology and taxonomic classification.</title>
        <authorList>
            <person name="Goeker M."/>
        </authorList>
    </citation>
    <scope>NUCLEOTIDE SEQUENCE [LARGE SCALE GENOMIC DNA]</scope>
    <source>
        <strain evidence="2 3">DSM 29486</strain>
    </source>
</reference>
<keyword evidence="1" id="KW-0812">Transmembrane</keyword>
<gene>
    <name evidence="2" type="ORF">EV209_1800</name>
</gene>
<name>A0A4Q7PIS0_9FIRM</name>